<keyword evidence="3" id="KW-1185">Reference proteome</keyword>
<evidence type="ECO:0000313" key="3">
    <source>
        <dbReference type="Proteomes" id="UP000481153"/>
    </source>
</evidence>
<proteinExistence type="predicted"/>
<dbReference type="EMBL" id="VJMJ01000135">
    <property type="protein sequence ID" value="KAF0732323.1"/>
    <property type="molecule type" value="Genomic_DNA"/>
</dbReference>
<dbReference type="AlphaFoldDB" id="A0A6G0WXU4"/>
<protein>
    <submittedName>
        <fullName evidence="2">Uncharacterized protein</fullName>
    </submittedName>
</protein>
<evidence type="ECO:0000256" key="1">
    <source>
        <dbReference type="SAM" id="MobiDB-lite"/>
    </source>
</evidence>
<comment type="caution">
    <text evidence="2">The sequence shown here is derived from an EMBL/GenBank/DDBJ whole genome shotgun (WGS) entry which is preliminary data.</text>
</comment>
<dbReference type="Proteomes" id="UP000481153">
    <property type="component" value="Unassembled WGS sequence"/>
</dbReference>
<reference evidence="2 3" key="1">
    <citation type="submission" date="2019-07" db="EMBL/GenBank/DDBJ databases">
        <title>Genomics analysis of Aphanomyces spp. identifies a new class of oomycete effector associated with host adaptation.</title>
        <authorList>
            <person name="Gaulin E."/>
        </authorList>
    </citation>
    <scope>NUCLEOTIDE SEQUENCE [LARGE SCALE GENOMIC DNA]</scope>
    <source>
        <strain evidence="2 3">ATCC 201684</strain>
    </source>
</reference>
<name>A0A6G0WXU4_9STRA</name>
<evidence type="ECO:0000313" key="2">
    <source>
        <dbReference type="EMBL" id="KAF0732323.1"/>
    </source>
</evidence>
<feature type="compositionally biased region" description="Acidic residues" evidence="1">
    <location>
        <begin position="328"/>
        <end position="339"/>
    </location>
</feature>
<accession>A0A6G0WXU4</accession>
<organism evidence="2 3">
    <name type="scientific">Aphanomyces euteiches</name>
    <dbReference type="NCBI Taxonomy" id="100861"/>
    <lineage>
        <taxon>Eukaryota</taxon>
        <taxon>Sar</taxon>
        <taxon>Stramenopiles</taxon>
        <taxon>Oomycota</taxon>
        <taxon>Saprolegniomycetes</taxon>
        <taxon>Saprolegniales</taxon>
        <taxon>Verrucalvaceae</taxon>
        <taxon>Aphanomyces</taxon>
    </lineage>
</organism>
<sequence length="339" mass="38554">MEPLKSQVTVIITTSAIPSNPSTAVLEEVLRSFSFVPDLNTCDVVLTSDGFAVKTKPGESKFKSIKITEQEAENYGEYIQRARAVFRKHLDFAETETVSSTSTTSTVPIGARATAESTVTRDSVVGKPTFSMITLSKRLGFALAVREALKLVSTPYILIHQHDWTYLHQLDFSVLCQLMDEHPEELQYIGFSTRKSLRRKCRPFLPRAVPREFGSVLLSPLYFWYDKPHLARASHYRTFLFGHGRFRVGDFIEDTMGQSMLADLKARGVAAHTAYGTWSYVRPDDPEKPTLRHRSGRHFRETVYMRTARHSKKNMTKAMENLSIDRKDDDEENDSSDDD</sequence>
<gene>
    <name evidence="2" type="ORF">Ae201684_010612</name>
</gene>
<dbReference type="VEuPathDB" id="FungiDB:AeMF1_002008"/>
<feature type="region of interest" description="Disordered" evidence="1">
    <location>
        <begin position="310"/>
        <end position="339"/>
    </location>
</feature>